<evidence type="ECO:0000313" key="3">
    <source>
        <dbReference type="Proteomes" id="UP000317638"/>
    </source>
</evidence>
<keyword evidence="1" id="KW-0812">Transmembrane</keyword>
<feature type="transmembrane region" description="Helical" evidence="1">
    <location>
        <begin position="133"/>
        <end position="157"/>
    </location>
</feature>
<keyword evidence="1" id="KW-1133">Transmembrane helix</keyword>
<feature type="transmembrane region" description="Helical" evidence="1">
    <location>
        <begin position="104"/>
        <end position="126"/>
    </location>
</feature>
<feature type="transmembrane region" description="Helical" evidence="1">
    <location>
        <begin position="163"/>
        <end position="180"/>
    </location>
</feature>
<dbReference type="Pfam" id="PF20128">
    <property type="entry name" value="DUF6518"/>
    <property type="match status" value="1"/>
</dbReference>
<comment type="caution">
    <text evidence="2">The sequence shown here is derived from an EMBL/GenBank/DDBJ whole genome shotgun (WGS) entry which is preliminary data.</text>
</comment>
<dbReference type="EMBL" id="VKKG01000003">
    <property type="protein sequence ID" value="TRY18106.1"/>
    <property type="molecule type" value="Genomic_DNA"/>
</dbReference>
<dbReference type="Proteomes" id="UP000317638">
    <property type="component" value="Unassembled WGS sequence"/>
</dbReference>
<feature type="transmembrane region" description="Helical" evidence="1">
    <location>
        <begin position="22"/>
        <end position="43"/>
    </location>
</feature>
<organism evidence="2 3">
    <name type="scientific">Tessaracoccus rhinocerotis</name>
    <dbReference type="NCBI Taxonomy" id="1689449"/>
    <lineage>
        <taxon>Bacteria</taxon>
        <taxon>Bacillati</taxon>
        <taxon>Actinomycetota</taxon>
        <taxon>Actinomycetes</taxon>
        <taxon>Propionibacteriales</taxon>
        <taxon>Propionibacteriaceae</taxon>
        <taxon>Tessaracoccus</taxon>
    </lineage>
</organism>
<reference evidence="2 3" key="1">
    <citation type="submission" date="2019-07" db="EMBL/GenBank/DDBJ databases">
        <authorList>
            <person name="Zhou L.-Y."/>
        </authorList>
    </citation>
    <scope>NUCLEOTIDE SEQUENCE [LARGE SCALE GENOMIC DNA]</scope>
    <source>
        <strain evidence="2 3">YIM 101269</strain>
    </source>
</reference>
<feature type="transmembrane region" description="Helical" evidence="1">
    <location>
        <begin position="192"/>
        <end position="210"/>
    </location>
</feature>
<evidence type="ECO:0000313" key="2">
    <source>
        <dbReference type="EMBL" id="TRY18106.1"/>
    </source>
</evidence>
<feature type="transmembrane region" description="Helical" evidence="1">
    <location>
        <begin position="49"/>
        <end position="68"/>
    </location>
</feature>
<dbReference type="RefSeq" id="WP_143938082.1">
    <property type="nucleotide sequence ID" value="NZ_VKKG01000003.1"/>
</dbReference>
<accession>A0A553K067</accession>
<evidence type="ECO:0000256" key="1">
    <source>
        <dbReference type="SAM" id="Phobius"/>
    </source>
</evidence>
<gene>
    <name evidence="2" type="ORF">FOJ82_08590</name>
</gene>
<dbReference type="AlphaFoldDB" id="A0A553K067"/>
<feature type="transmembrane region" description="Helical" evidence="1">
    <location>
        <begin position="75"/>
        <end position="92"/>
    </location>
</feature>
<dbReference type="OrthoDB" id="5147803at2"/>
<protein>
    <submittedName>
        <fullName evidence="2">Uncharacterized protein</fullName>
    </submittedName>
</protein>
<name>A0A553K067_9ACTN</name>
<dbReference type="InterPro" id="IPR045393">
    <property type="entry name" value="DUF6518"/>
</dbReference>
<proteinExistence type="predicted"/>
<keyword evidence="3" id="KW-1185">Reference proteome</keyword>
<keyword evidence="1" id="KW-0472">Membrane</keyword>
<sequence>MSPAATAGPPANEPAGTGARRVGLVLLAALLAGVVISFGQTVAPEPISPLFNSATPVVALAGGLALVGRRLWSNIVFGALAGPLAMVGYYVTTALRDYGVSMRMVLFWCAAGMVSGVAMGLAVWLLRGNGSRWLRGVGAAVLPATAVGEAAHGIVRISDTTPILYWSGLGVLGLALLAWLAARRLDGAVERAVAVAATAVFAVVLFLIYGG</sequence>